<evidence type="ECO:0000313" key="8">
    <source>
        <dbReference type="EMBL" id="ETO27781.1"/>
    </source>
</evidence>
<evidence type="ECO:0000256" key="5">
    <source>
        <dbReference type="ARBA" id="ARBA00023136"/>
    </source>
</evidence>
<evidence type="ECO:0000256" key="6">
    <source>
        <dbReference type="SAM" id="MobiDB-lite"/>
    </source>
</evidence>
<evidence type="ECO:0000256" key="2">
    <source>
        <dbReference type="ARBA" id="ARBA00009457"/>
    </source>
</evidence>
<keyword evidence="9" id="KW-1185">Reference proteome</keyword>
<keyword evidence="3 7" id="KW-0812">Transmembrane</keyword>
<organism evidence="8 9">
    <name type="scientific">Reticulomyxa filosa</name>
    <dbReference type="NCBI Taxonomy" id="46433"/>
    <lineage>
        <taxon>Eukaryota</taxon>
        <taxon>Sar</taxon>
        <taxon>Rhizaria</taxon>
        <taxon>Retaria</taxon>
        <taxon>Foraminifera</taxon>
        <taxon>Monothalamids</taxon>
        <taxon>Reticulomyxidae</taxon>
        <taxon>Reticulomyxa</taxon>
    </lineage>
</organism>
<feature type="transmembrane region" description="Helical" evidence="7">
    <location>
        <begin position="101"/>
        <end position="117"/>
    </location>
</feature>
<dbReference type="Proteomes" id="UP000023152">
    <property type="component" value="Unassembled WGS sequence"/>
</dbReference>
<evidence type="ECO:0000256" key="3">
    <source>
        <dbReference type="ARBA" id="ARBA00022692"/>
    </source>
</evidence>
<feature type="compositionally biased region" description="Basic and acidic residues" evidence="6">
    <location>
        <begin position="26"/>
        <end position="44"/>
    </location>
</feature>
<proteinExistence type="inferred from homology"/>
<dbReference type="InterPro" id="IPR005045">
    <property type="entry name" value="CDC50/LEM3_fam"/>
</dbReference>
<feature type="transmembrane region" description="Helical" evidence="7">
    <location>
        <begin position="138"/>
        <end position="159"/>
    </location>
</feature>
<gene>
    <name evidence="8" type="ORF">RFI_09351</name>
</gene>
<dbReference type="EMBL" id="ASPP01007048">
    <property type="protein sequence ID" value="ETO27781.1"/>
    <property type="molecule type" value="Genomic_DNA"/>
</dbReference>
<feature type="compositionally biased region" description="Polar residues" evidence="6">
    <location>
        <begin position="16"/>
        <end position="25"/>
    </location>
</feature>
<comment type="caution">
    <text evidence="8">The sequence shown here is derived from an EMBL/GenBank/DDBJ whole genome shotgun (WGS) entry which is preliminary data.</text>
</comment>
<name>X6NP31_RETFI</name>
<dbReference type="GO" id="GO:0016020">
    <property type="term" value="C:membrane"/>
    <property type="evidence" value="ECO:0007669"/>
    <property type="project" value="UniProtKB-SubCell"/>
</dbReference>
<protein>
    <submittedName>
        <fullName evidence="8">Uncharacterized protein</fullName>
    </submittedName>
</protein>
<keyword evidence="5 7" id="KW-0472">Membrane</keyword>
<feature type="transmembrane region" description="Helical" evidence="7">
    <location>
        <begin position="215"/>
        <end position="238"/>
    </location>
</feature>
<evidence type="ECO:0000313" key="9">
    <source>
        <dbReference type="Proteomes" id="UP000023152"/>
    </source>
</evidence>
<dbReference type="Pfam" id="PF03381">
    <property type="entry name" value="CDC50"/>
    <property type="match status" value="1"/>
</dbReference>
<accession>X6NP31</accession>
<reference evidence="8 9" key="1">
    <citation type="journal article" date="2013" name="Curr. Biol.">
        <title>The Genome of the Foraminiferan Reticulomyxa filosa.</title>
        <authorList>
            <person name="Glockner G."/>
            <person name="Hulsmann N."/>
            <person name="Schleicher M."/>
            <person name="Noegel A.A."/>
            <person name="Eichinger L."/>
            <person name="Gallinger C."/>
            <person name="Pawlowski J."/>
            <person name="Sierra R."/>
            <person name="Euteneuer U."/>
            <person name="Pillet L."/>
            <person name="Moustafa A."/>
            <person name="Platzer M."/>
            <person name="Groth M."/>
            <person name="Szafranski K."/>
            <person name="Schliwa M."/>
        </authorList>
    </citation>
    <scope>NUCLEOTIDE SEQUENCE [LARGE SCALE GENOMIC DNA]</scope>
</reference>
<evidence type="ECO:0000256" key="1">
    <source>
        <dbReference type="ARBA" id="ARBA00004370"/>
    </source>
</evidence>
<evidence type="ECO:0000256" key="7">
    <source>
        <dbReference type="SAM" id="Phobius"/>
    </source>
</evidence>
<evidence type="ECO:0000256" key="4">
    <source>
        <dbReference type="ARBA" id="ARBA00022989"/>
    </source>
</evidence>
<feature type="region of interest" description="Disordered" evidence="6">
    <location>
        <begin position="1"/>
        <end position="44"/>
    </location>
</feature>
<comment type="similarity">
    <text evidence="2">Belongs to the CDC50/LEM3 family.</text>
</comment>
<comment type="subcellular location">
    <subcellularLocation>
        <location evidence="1">Membrane</location>
    </subcellularLocation>
</comment>
<dbReference type="AlphaFoldDB" id="X6NP31"/>
<sequence>MTSDQYLGVESDPVGTKSQGIFHQSESSDLKTEEQKQPVKTLEKDSPLTKSINYSVSREPLLRTIAAKGQFMSSSPNSRDEINTCVTVNKKLKQEWTYNRVIFNVFFCCCCCNTCFLDSDWRQQRCKAKILKFSRAKILCVFGNLFWICVLLGGLTTYFEQSMTQQEFSPYSELNECKLTGFNSNTSWGKVCTVNYTIDSDFATPIYFYYKLTNLYQVIIGVFFFFVTQSKTLSYYTYKKKK</sequence>
<keyword evidence="4 7" id="KW-1133">Transmembrane helix</keyword>